<proteinExistence type="predicted"/>
<feature type="transmembrane region" description="Helical" evidence="1">
    <location>
        <begin position="30"/>
        <end position="52"/>
    </location>
</feature>
<organism evidence="2 3">
    <name type="scientific">Cohnella hongkongensis</name>
    <dbReference type="NCBI Taxonomy" id="178337"/>
    <lineage>
        <taxon>Bacteria</taxon>
        <taxon>Bacillati</taxon>
        <taxon>Bacillota</taxon>
        <taxon>Bacilli</taxon>
        <taxon>Bacillales</taxon>
        <taxon>Paenibacillaceae</taxon>
        <taxon>Cohnella</taxon>
    </lineage>
</organism>
<gene>
    <name evidence="2" type="ORF">ACFO3S_22100</name>
</gene>
<protein>
    <recommendedName>
        <fullName evidence="4">YmcC</fullName>
    </recommendedName>
</protein>
<feature type="transmembrane region" description="Helical" evidence="1">
    <location>
        <begin position="117"/>
        <end position="135"/>
    </location>
</feature>
<evidence type="ECO:0008006" key="4">
    <source>
        <dbReference type="Google" id="ProtNLM"/>
    </source>
</evidence>
<feature type="transmembrane region" description="Helical" evidence="1">
    <location>
        <begin position="147"/>
        <end position="167"/>
    </location>
</feature>
<dbReference type="RefSeq" id="WP_378100652.1">
    <property type="nucleotide sequence ID" value="NZ_JBHSEP010000021.1"/>
</dbReference>
<sequence>MIVACEVAFWVVILIGLIARYLLNQKRLGLFFLALTPLIDLILLAVTGFDLYRGASATLAHAVAAVYIGVSIAFGKSMIAWADERFRYYIAKQGEKPVKRYGLDYARHYFKSWLRHVLAYVIGVGCLFGLIYLVQDPERTETLNGTIRLWSLILGIDLLIAIAYFVWPKKS</sequence>
<name>A0ABV9FIS5_9BACL</name>
<comment type="caution">
    <text evidence="2">The sequence shown here is derived from an EMBL/GenBank/DDBJ whole genome shotgun (WGS) entry which is preliminary data.</text>
</comment>
<dbReference type="Proteomes" id="UP001596028">
    <property type="component" value="Unassembled WGS sequence"/>
</dbReference>
<dbReference type="EMBL" id="JBHSEP010000021">
    <property type="protein sequence ID" value="MFC4600953.1"/>
    <property type="molecule type" value="Genomic_DNA"/>
</dbReference>
<feature type="transmembrane region" description="Helical" evidence="1">
    <location>
        <begin position="58"/>
        <end position="82"/>
    </location>
</feature>
<reference evidence="3" key="1">
    <citation type="journal article" date="2019" name="Int. J. Syst. Evol. Microbiol.">
        <title>The Global Catalogue of Microorganisms (GCM) 10K type strain sequencing project: providing services to taxonomists for standard genome sequencing and annotation.</title>
        <authorList>
            <consortium name="The Broad Institute Genomics Platform"/>
            <consortium name="The Broad Institute Genome Sequencing Center for Infectious Disease"/>
            <person name="Wu L."/>
            <person name="Ma J."/>
        </authorList>
    </citation>
    <scope>NUCLEOTIDE SEQUENCE [LARGE SCALE GENOMIC DNA]</scope>
    <source>
        <strain evidence="3">CCUG 49571</strain>
    </source>
</reference>
<keyword evidence="3" id="KW-1185">Reference proteome</keyword>
<keyword evidence="1" id="KW-0472">Membrane</keyword>
<feature type="transmembrane region" description="Helical" evidence="1">
    <location>
        <begin position="6"/>
        <end position="23"/>
    </location>
</feature>
<keyword evidence="1" id="KW-1133">Transmembrane helix</keyword>
<evidence type="ECO:0000313" key="3">
    <source>
        <dbReference type="Proteomes" id="UP001596028"/>
    </source>
</evidence>
<keyword evidence="1" id="KW-0812">Transmembrane</keyword>
<evidence type="ECO:0000256" key="1">
    <source>
        <dbReference type="SAM" id="Phobius"/>
    </source>
</evidence>
<accession>A0ABV9FIS5</accession>
<evidence type="ECO:0000313" key="2">
    <source>
        <dbReference type="EMBL" id="MFC4600953.1"/>
    </source>
</evidence>